<accession>A0A2Z7DKR7</accession>
<protein>
    <submittedName>
        <fullName evidence="2">Uncharacterized protein</fullName>
    </submittedName>
</protein>
<sequence>MPPRRRGRGIGQFQQESEGQNDEDQRSIPSHRRTRQVEDEVDELAARVDDMEIVMARFQRMNPQTFNVTLAMSLFDLQDVCIAIGSLATLDLPMVVDLIGIYGLKGPYCTLTKTNWFLQALSVIPRGSWGDVSRRSYHDPMGKSGIVIPEPQCVFLLRIGERQRFDKLERRRGVHCFVSAEEVFSRYFVEIVQQLLSLFVEDCDTTAFDLVGTTAFGLIQQKHFFVNQQMLYLVFTSRCISKIAKRRHLIKLTRHRFIAKGISRWKNAYAYQQMNSSKRFSSRSL</sequence>
<name>A0A2Z7DKR7_9LAMI</name>
<keyword evidence="3" id="KW-1185">Reference proteome</keyword>
<proteinExistence type="predicted"/>
<organism evidence="2 3">
    <name type="scientific">Dorcoceras hygrometricum</name>
    <dbReference type="NCBI Taxonomy" id="472368"/>
    <lineage>
        <taxon>Eukaryota</taxon>
        <taxon>Viridiplantae</taxon>
        <taxon>Streptophyta</taxon>
        <taxon>Embryophyta</taxon>
        <taxon>Tracheophyta</taxon>
        <taxon>Spermatophyta</taxon>
        <taxon>Magnoliopsida</taxon>
        <taxon>eudicotyledons</taxon>
        <taxon>Gunneridae</taxon>
        <taxon>Pentapetalae</taxon>
        <taxon>asterids</taxon>
        <taxon>lamiids</taxon>
        <taxon>Lamiales</taxon>
        <taxon>Gesneriaceae</taxon>
        <taxon>Didymocarpoideae</taxon>
        <taxon>Trichosporeae</taxon>
        <taxon>Loxocarpinae</taxon>
        <taxon>Dorcoceras</taxon>
    </lineage>
</organism>
<evidence type="ECO:0000313" key="2">
    <source>
        <dbReference type="EMBL" id="KZV58604.1"/>
    </source>
</evidence>
<reference evidence="2 3" key="1">
    <citation type="journal article" date="2015" name="Proc. Natl. Acad. Sci. U.S.A.">
        <title>The resurrection genome of Boea hygrometrica: A blueprint for survival of dehydration.</title>
        <authorList>
            <person name="Xiao L."/>
            <person name="Yang G."/>
            <person name="Zhang L."/>
            <person name="Yang X."/>
            <person name="Zhao S."/>
            <person name="Ji Z."/>
            <person name="Zhou Q."/>
            <person name="Hu M."/>
            <person name="Wang Y."/>
            <person name="Chen M."/>
            <person name="Xu Y."/>
            <person name="Jin H."/>
            <person name="Xiao X."/>
            <person name="Hu G."/>
            <person name="Bao F."/>
            <person name="Hu Y."/>
            <person name="Wan P."/>
            <person name="Li L."/>
            <person name="Deng X."/>
            <person name="Kuang T."/>
            <person name="Xiang C."/>
            <person name="Zhu J.K."/>
            <person name="Oliver M.J."/>
            <person name="He Y."/>
        </authorList>
    </citation>
    <scope>NUCLEOTIDE SEQUENCE [LARGE SCALE GENOMIC DNA]</scope>
    <source>
        <strain evidence="3">cv. XS01</strain>
    </source>
</reference>
<dbReference type="EMBL" id="KQ986574">
    <property type="protein sequence ID" value="KZV58604.1"/>
    <property type="molecule type" value="Genomic_DNA"/>
</dbReference>
<evidence type="ECO:0000256" key="1">
    <source>
        <dbReference type="SAM" id="MobiDB-lite"/>
    </source>
</evidence>
<dbReference type="Proteomes" id="UP000250235">
    <property type="component" value="Unassembled WGS sequence"/>
</dbReference>
<evidence type="ECO:0000313" key="3">
    <source>
        <dbReference type="Proteomes" id="UP000250235"/>
    </source>
</evidence>
<dbReference type="AlphaFoldDB" id="A0A2Z7DKR7"/>
<feature type="region of interest" description="Disordered" evidence="1">
    <location>
        <begin position="1"/>
        <end position="36"/>
    </location>
</feature>
<gene>
    <name evidence="2" type="ORF">F511_12444</name>
</gene>